<gene>
    <name evidence="2" type="ORF">ACFSHS_12505</name>
</gene>
<keyword evidence="1" id="KW-0472">Membrane</keyword>
<keyword evidence="1" id="KW-1133">Transmembrane helix</keyword>
<dbReference type="RefSeq" id="WP_376876178.1">
    <property type="nucleotide sequence ID" value="NZ_JBHUHP010000010.1"/>
</dbReference>
<keyword evidence="1" id="KW-0812">Transmembrane</keyword>
<feature type="transmembrane region" description="Helical" evidence="1">
    <location>
        <begin position="67"/>
        <end position="88"/>
    </location>
</feature>
<keyword evidence="3" id="KW-1185">Reference proteome</keyword>
<protein>
    <recommendedName>
        <fullName evidence="4">Cobalt/nickel transport protein</fullName>
    </recommendedName>
</protein>
<organism evidence="2 3">
    <name type="scientific">Blastococcus deserti</name>
    <dbReference type="NCBI Taxonomy" id="2259033"/>
    <lineage>
        <taxon>Bacteria</taxon>
        <taxon>Bacillati</taxon>
        <taxon>Actinomycetota</taxon>
        <taxon>Actinomycetes</taxon>
        <taxon>Geodermatophilales</taxon>
        <taxon>Geodermatophilaceae</taxon>
        <taxon>Blastococcus</taxon>
    </lineage>
</organism>
<reference evidence="3" key="1">
    <citation type="journal article" date="2019" name="Int. J. Syst. Evol. Microbiol.">
        <title>The Global Catalogue of Microorganisms (GCM) 10K type strain sequencing project: providing services to taxonomists for standard genome sequencing and annotation.</title>
        <authorList>
            <consortium name="The Broad Institute Genomics Platform"/>
            <consortium name="The Broad Institute Genome Sequencing Center for Infectious Disease"/>
            <person name="Wu L."/>
            <person name="Ma J."/>
        </authorList>
    </citation>
    <scope>NUCLEOTIDE SEQUENCE [LARGE SCALE GENOMIC DNA]</scope>
    <source>
        <strain evidence="3">JCM 3338</strain>
    </source>
</reference>
<comment type="caution">
    <text evidence="2">The sequence shown here is derived from an EMBL/GenBank/DDBJ whole genome shotgun (WGS) entry which is preliminary data.</text>
</comment>
<accession>A0ABW4XAW0</accession>
<evidence type="ECO:0000313" key="3">
    <source>
        <dbReference type="Proteomes" id="UP001597402"/>
    </source>
</evidence>
<dbReference type="EMBL" id="JBHUHP010000010">
    <property type="protein sequence ID" value="MFD2092390.1"/>
    <property type="molecule type" value="Genomic_DNA"/>
</dbReference>
<name>A0ABW4XAW0_9ACTN</name>
<evidence type="ECO:0008006" key="4">
    <source>
        <dbReference type="Google" id="ProtNLM"/>
    </source>
</evidence>
<evidence type="ECO:0000256" key="1">
    <source>
        <dbReference type="SAM" id="Phobius"/>
    </source>
</evidence>
<evidence type="ECO:0000313" key="2">
    <source>
        <dbReference type="EMBL" id="MFD2092390.1"/>
    </source>
</evidence>
<dbReference type="Proteomes" id="UP001597402">
    <property type="component" value="Unassembled WGS sequence"/>
</dbReference>
<proteinExistence type="predicted"/>
<sequence length="101" mass="10415">MRALPAVSAALGLLLALAGVVVFAVANRSPAEFGWTSYAPLEPEVYDSSLTSAFTDRWTVLWTGGHLVGAALVVLGLLILAGVGGWLLGHRSARGADDPDA</sequence>